<keyword evidence="1" id="KW-0472">Membrane</keyword>
<dbReference type="KEGG" id="cag:Cagg_2870"/>
<name>B8G5Z9_CHLAD</name>
<keyword evidence="3" id="KW-1185">Reference proteome</keyword>
<keyword evidence="1" id="KW-1133">Transmembrane helix</keyword>
<organism evidence="2 3">
    <name type="scientific">Chloroflexus aggregans (strain MD-66 / DSM 9485)</name>
    <dbReference type="NCBI Taxonomy" id="326427"/>
    <lineage>
        <taxon>Bacteria</taxon>
        <taxon>Bacillati</taxon>
        <taxon>Chloroflexota</taxon>
        <taxon>Chloroflexia</taxon>
        <taxon>Chloroflexales</taxon>
        <taxon>Chloroflexineae</taxon>
        <taxon>Chloroflexaceae</taxon>
        <taxon>Chloroflexus</taxon>
    </lineage>
</organism>
<dbReference type="Proteomes" id="UP000002508">
    <property type="component" value="Chromosome"/>
</dbReference>
<feature type="transmembrane region" description="Helical" evidence="1">
    <location>
        <begin position="6"/>
        <end position="30"/>
    </location>
</feature>
<dbReference type="AlphaFoldDB" id="B8G5Z9"/>
<reference evidence="2" key="1">
    <citation type="submission" date="2008-12" db="EMBL/GenBank/DDBJ databases">
        <title>Complete sequence of Chloroflexus aggregans DSM 9485.</title>
        <authorList>
            <consortium name="US DOE Joint Genome Institute"/>
            <person name="Lucas S."/>
            <person name="Copeland A."/>
            <person name="Lapidus A."/>
            <person name="Glavina del Rio T."/>
            <person name="Dalin E."/>
            <person name="Tice H."/>
            <person name="Pitluck S."/>
            <person name="Foster B."/>
            <person name="Larimer F."/>
            <person name="Land M."/>
            <person name="Hauser L."/>
            <person name="Kyrpides N."/>
            <person name="Mikhailova N."/>
            <person name="Bryant D."/>
            <person name="Richardson P."/>
        </authorList>
    </citation>
    <scope>NUCLEOTIDE SEQUENCE</scope>
    <source>
        <strain evidence="2">DSM 9485</strain>
    </source>
</reference>
<evidence type="ECO:0000256" key="1">
    <source>
        <dbReference type="SAM" id="Phobius"/>
    </source>
</evidence>
<dbReference type="EMBL" id="CP001337">
    <property type="protein sequence ID" value="ACL25732.1"/>
    <property type="molecule type" value="Genomic_DNA"/>
</dbReference>
<feature type="transmembrane region" description="Helical" evidence="1">
    <location>
        <begin position="76"/>
        <end position="95"/>
    </location>
</feature>
<proteinExistence type="predicted"/>
<keyword evidence="1" id="KW-0812">Transmembrane</keyword>
<feature type="transmembrane region" description="Helical" evidence="1">
    <location>
        <begin position="195"/>
        <end position="219"/>
    </location>
</feature>
<dbReference type="RefSeq" id="WP_015941588.1">
    <property type="nucleotide sequence ID" value="NC_011831.1"/>
</dbReference>
<evidence type="ECO:0000313" key="3">
    <source>
        <dbReference type="Proteomes" id="UP000002508"/>
    </source>
</evidence>
<dbReference type="HOGENOM" id="CLU_082430_0_0_0"/>
<feature type="transmembrane region" description="Helical" evidence="1">
    <location>
        <begin position="116"/>
        <end position="137"/>
    </location>
</feature>
<gene>
    <name evidence="2" type="ordered locus">Cagg_2870</name>
</gene>
<sequence>MDQATPWIWLSLFGLGLFHGLNPAMGWLFAVALGLQEGRAQAVIAAMGPIAIGHAAAIAVAAFVTTLLGYALPTDALLVLTGVVLLGFSGWRLLARFRHPTTRFRAGAQELAWWSFLMATVHGAGLMVAPILAAMNTSHHAMHAGHGHHAPAMSDSLIGATLAVVVHTLGMLLAMAVLALIVYRVAGLEILRRAWINTDLIWVTVLIVTGVVAVGLGFWNIV</sequence>
<dbReference type="eggNOG" id="ENOG50318MJ">
    <property type="taxonomic scope" value="Bacteria"/>
</dbReference>
<feature type="transmembrane region" description="Helical" evidence="1">
    <location>
        <begin position="157"/>
        <end position="183"/>
    </location>
</feature>
<accession>B8G5Z9</accession>
<feature type="transmembrane region" description="Helical" evidence="1">
    <location>
        <begin position="42"/>
        <end position="70"/>
    </location>
</feature>
<protein>
    <submittedName>
        <fullName evidence="2">Uncharacterized protein</fullName>
    </submittedName>
</protein>
<evidence type="ECO:0000313" key="2">
    <source>
        <dbReference type="EMBL" id="ACL25732.1"/>
    </source>
</evidence>